<dbReference type="RefSeq" id="WP_332292309.1">
    <property type="nucleotide sequence ID" value="NZ_JAZIBG010000048.1"/>
</dbReference>
<reference evidence="2 3" key="1">
    <citation type="submission" date="2024-02" db="EMBL/GenBank/DDBJ databases">
        <title>Genome sequence of Aquincola sp. MAHUQ-54.</title>
        <authorList>
            <person name="Huq M.A."/>
        </authorList>
    </citation>
    <scope>NUCLEOTIDE SEQUENCE [LARGE SCALE GENOMIC DNA]</scope>
    <source>
        <strain evidence="2 3">MAHUQ-54</strain>
    </source>
</reference>
<organism evidence="2 3">
    <name type="scientific">Aquincola agrisoli</name>
    <dbReference type="NCBI Taxonomy" id="3119538"/>
    <lineage>
        <taxon>Bacteria</taxon>
        <taxon>Pseudomonadati</taxon>
        <taxon>Pseudomonadota</taxon>
        <taxon>Betaproteobacteria</taxon>
        <taxon>Burkholderiales</taxon>
        <taxon>Sphaerotilaceae</taxon>
        <taxon>Aquincola</taxon>
    </lineage>
</organism>
<dbReference type="PANTHER" id="PTHR32487:SF0">
    <property type="entry name" value="3-OXO-DELTA(4,5)-STEROID 5-BETA-REDUCTASE"/>
    <property type="match status" value="1"/>
</dbReference>
<dbReference type="AlphaFoldDB" id="A0AAW9QHL3"/>
<evidence type="ECO:0000259" key="1">
    <source>
        <dbReference type="Pfam" id="PF22917"/>
    </source>
</evidence>
<sequence>MSGTVLIAGAGGVVGSAAVEHWAGLPGWQVIALSRRRPPGLPASVQHVAADLTDAEACAAALRAMPPVTHLFYSALYELPELVAGWRDPRQMAVNLAMLRHLLDAIEGVRMPLRHITLMQGAKAYGGHVEPAPVPCKERSPRHPHENFYWLQEDLLRERQRRAAWQFSILRPQVVFGHAPGSPMNVIAALGAYAALRREQGLPLAYPGGGRFVVAASDSRLIAQAAVFAATAPVAAGQTYNVVNGDLLVWQDLWPALADHFGMPLGPDEPAVLAQCMPAQEAAWARIVERHGLQPLTLAALIGSSWQFADRSLGSGHPHPPHSVLSGIKLRQHGFAECLDTEDALHHWLGRLQDERLLPR</sequence>
<evidence type="ECO:0000313" key="3">
    <source>
        <dbReference type="Proteomes" id="UP001336250"/>
    </source>
</evidence>
<proteinExistence type="predicted"/>
<gene>
    <name evidence="2" type="ORF">V4F39_22690</name>
</gene>
<evidence type="ECO:0000313" key="2">
    <source>
        <dbReference type="EMBL" id="MEF7616740.1"/>
    </source>
</evidence>
<dbReference type="EMBL" id="JAZIBG010000048">
    <property type="protein sequence ID" value="MEF7616740.1"/>
    <property type="molecule type" value="Genomic_DNA"/>
</dbReference>
<dbReference type="PANTHER" id="PTHR32487">
    <property type="entry name" value="3-OXO-DELTA(4,5)-STEROID 5-BETA-REDUCTASE"/>
    <property type="match status" value="1"/>
</dbReference>
<dbReference type="SUPFAM" id="SSF51735">
    <property type="entry name" value="NAD(P)-binding Rossmann-fold domains"/>
    <property type="match status" value="1"/>
</dbReference>
<dbReference type="Gene3D" id="3.40.50.720">
    <property type="entry name" value="NAD(P)-binding Rossmann-like Domain"/>
    <property type="match status" value="1"/>
</dbReference>
<dbReference type="Proteomes" id="UP001336250">
    <property type="component" value="Unassembled WGS sequence"/>
</dbReference>
<keyword evidence="3" id="KW-1185">Reference proteome</keyword>
<protein>
    <submittedName>
        <fullName evidence="2">NAD-dependent epimerase/dehydratase family protein</fullName>
    </submittedName>
</protein>
<feature type="domain" description="PRISE-like Rossmann-fold" evidence="1">
    <location>
        <begin position="88"/>
        <end position="263"/>
    </location>
</feature>
<dbReference type="Pfam" id="PF22917">
    <property type="entry name" value="PRISE"/>
    <property type="match status" value="1"/>
</dbReference>
<accession>A0AAW9QHL3</accession>
<dbReference type="InterPro" id="IPR055222">
    <property type="entry name" value="PRISE-like_Rossmann-fold"/>
</dbReference>
<name>A0AAW9QHL3_9BURK</name>
<dbReference type="InterPro" id="IPR036291">
    <property type="entry name" value="NAD(P)-bd_dom_sf"/>
</dbReference>
<comment type="caution">
    <text evidence="2">The sequence shown here is derived from an EMBL/GenBank/DDBJ whole genome shotgun (WGS) entry which is preliminary data.</text>
</comment>